<dbReference type="Proteomes" id="UP001159363">
    <property type="component" value="Chromosome 7"/>
</dbReference>
<evidence type="ECO:0000313" key="2">
    <source>
        <dbReference type="EMBL" id="KAJ8877156.1"/>
    </source>
</evidence>
<comment type="caution">
    <text evidence="2">The sequence shown here is derived from an EMBL/GenBank/DDBJ whole genome shotgun (WGS) entry which is preliminary data.</text>
</comment>
<organism evidence="2 3">
    <name type="scientific">Dryococelus australis</name>
    <dbReference type="NCBI Taxonomy" id="614101"/>
    <lineage>
        <taxon>Eukaryota</taxon>
        <taxon>Metazoa</taxon>
        <taxon>Ecdysozoa</taxon>
        <taxon>Arthropoda</taxon>
        <taxon>Hexapoda</taxon>
        <taxon>Insecta</taxon>
        <taxon>Pterygota</taxon>
        <taxon>Neoptera</taxon>
        <taxon>Polyneoptera</taxon>
        <taxon>Phasmatodea</taxon>
        <taxon>Verophasmatodea</taxon>
        <taxon>Anareolatae</taxon>
        <taxon>Phasmatidae</taxon>
        <taxon>Eurycanthinae</taxon>
        <taxon>Dryococelus</taxon>
    </lineage>
</organism>
<protein>
    <submittedName>
        <fullName evidence="2">Uncharacterized protein</fullName>
    </submittedName>
</protein>
<keyword evidence="3" id="KW-1185">Reference proteome</keyword>
<name>A0ABQ9GYN4_9NEOP</name>
<gene>
    <name evidence="2" type="ORF">PR048_021609</name>
</gene>
<sequence>MTITKLKQKVEKLKKQYNIMMKKEQISARKDYKNLPHFLKGGRVKTSDKKGREKKQSSAKIERDITAVFEDDIMAGFFPGRTLLKVNLADNKYDV</sequence>
<feature type="compositionally biased region" description="Basic and acidic residues" evidence="1">
    <location>
        <begin position="45"/>
        <end position="58"/>
    </location>
</feature>
<evidence type="ECO:0000256" key="1">
    <source>
        <dbReference type="SAM" id="MobiDB-lite"/>
    </source>
</evidence>
<reference evidence="2 3" key="1">
    <citation type="submission" date="2023-02" db="EMBL/GenBank/DDBJ databases">
        <title>LHISI_Scaffold_Assembly.</title>
        <authorList>
            <person name="Stuart O.P."/>
            <person name="Cleave R."/>
            <person name="Magrath M.J.L."/>
            <person name="Mikheyev A.S."/>
        </authorList>
    </citation>
    <scope>NUCLEOTIDE SEQUENCE [LARGE SCALE GENOMIC DNA]</scope>
    <source>
        <strain evidence="2">Daus_M_001</strain>
        <tissue evidence="2">Leg muscle</tissue>
    </source>
</reference>
<feature type="region of interest" description="Disordered" evidence="1">
    <location>
        <begin position="39"/>
        <end position="58"/>
    </location>
</feature>
<proteinExistence type="predicted"/>
<dbReference type="EMBL" id="JARBHB010000008">
    <property type="protein sequence ID" value="KAJ8877156.1"/>
    <property type="molecule type" value="Genomic_DNA"/>
</dbReference>
<evidence type="ECO:0000313" key="3">
    <source>
        <dbReference type="Proteomes" id="UP001159363"/>
    </source>
</evidence>
<accession>A0ABQ9GYN4</accession>